<dbReference type="EMBL" id="LT907975">
    <property type="protein sequence ID" value="SOB59940.1"/>
    <property type="molecule type" value="Genomic_DNA"/>
</dbReference>
<evidence type="ECO:0000259" key="1">
    <source>
        <dbReference type="Pfam" id="PF00085"/>
    </source>
</evidence>
<evidence type="ECO:0000313" key="2">
    <source>
        <dbReference type="EMBL" id="SOB59940.1"/>
    </source>
</evidence>
<dbReference type="InterPro" id="IPR036249">
    <property type="entry name" value="Thioredoxin-like_sf"/>
</dbReference>
<organism evidence="2 3">
    <name type="scientific">Pseudodesulfovibrio profundus</name>
    <dbReference type="NCBI Taxonomy" id="57320"/>
    <lineage>
        <taxon>Bacteria</taxon>
        <taxon>Pseudomonadati</taxon>
        <taxon>Thermodesulfobacteriota</taxon>
        <taxon>Desulfovibrionia</taxon>
        <taxon>Desulfovibrionales</taxon>
        <taxon>Desulfovibrionaceae</taxon>
    </lineage>
</organism>
<sequence>MIGGVSLEQNNLVEVLEPQRFDVELQGTSLLLLAFLKRNERFRSQTDVLTRACNGFGYPLECFVYDFDYLDTAMERFKIKGTPTFLLFSEGQEVNRLIGETDSESLEEFVRSSLEEDVATRL</sequence>
<dbReference type="KEGG" id="pprf:DPRO_3030"/>
<dbReference type="Pfam" id="PF00085">
    <property type="entry name" value="Thioredoxin"/>
    <property type="match status" value="1"/>
</dbReference>
<dbReference type="AlphaFoldDB" id="A0A2C8FCP7"/>
<dbReference type="Proteomes" id="UP000219215">
    <property type="component" value="Chromosome DPRO"/>
</dbReference>
<name>A0A2C8FCP7_9BACT</name>
<accession>A0A2C8FCP7</accession>
<dbReference type="SUPFAM" id="SSF52833">
    <property type="entry name" value="Thioredoxin-like"/>
    <property type="match status" value="1"/>
</dbReference>
<protein>
    <recommendedName>
        <fullName evidence="1">Thioredoxin domain-containing protein</fullName>
    </recommendedName>
</protein>
<feature type="domain" description="Thioredoxin" evidence="1">
    <location>
        <begin position="65"/>
        <end position="111"/>
    </location>
</feature>
<gene>
    <name evidence="2" type="ORF">DPRO_3030</name>
</gene>
<reference evidence="3" key="1">
    <citation type="submission" date="2017-09" db="EMBL/GenBank/DDBJ databases">
        <authorList>
            <person name="Regsiter A."/>
            <person name="William W."/>
        </authorList>
    </citation>
    <scope>NUCLEOTIDE SEQUENCE [LARGE SCALE GENOMIC DNA]</scope>
    <source>
        <strain evidence="3">500-1</strain>
    </source>
</reference>
<keyword evidence="3" id="KW-1185">Reference proteome</keyword>
<dbReference type="InterPro" id="IPR013766">
    <property type="entry name" value="Thioredoxin_domain"/>
</dbReference>
<dbReference type="Gene3D" id="3.40.30.10">
    <property type="entry name" value="Glutaredoxin"/>
    <property type="match status" value="1"/>
</dbReference>
<dbReference type="CDD" id="cd02947">
    <property type="entry name" value="TRX_family"/>
    <property type="match status" value="1"/>
</dbReference>
<proteinExistence type="predicted"/>
<evidence type="ECO:0000313" key="3">
    <source>
        <dbReference type="Proteomes" id="UP000219215"/>
    </source>
</evidence>